<evidence type="ECO:0000256" key="15">
    <source>
        <dbReference type="ARBA" id="ARBA00061395"/>
    </source>
</evidence>
<evidence type="ECO:0000256" key="6">
    <source>
        <dbReference type="ARBA" id="ARBA00022673"/>
    </source>
</evidence>
<keyword evidence="9" id="KW-0851">Voltage-gated channel</keyword>
<dbReference type="GO" id="GO:0005509">
    <property type="term" value="F:calcium ion binding"/>
    <property type="evidence" value="ECO:0007669"/>
    <property type="project" value="InterPro"/>
</dbReference>
<dbReference type="PANTHER" id="PTHR45628">
    <property type="entry name" value="VOLTAGE-DEPENDENT CALCIUM CHANNEL TYPE A SUBUNIT ALPHA-1"/>
    <property type="match status" value="1"/>
</dbReference>
<protein>
    <recommendedName>
        <fullName evidence="16">Calcium-channel protein CCH1</fullName>
    </recommendedName>
</protein>
<feature type="transmembrane region" description="Helical" evidence="18">
    <location>
        <begin position="747"/>
        <end position="770"/>
    </location>
</feature>
<evidence type="ECO:0000256" key="7">
    <source>
        <dbReference type="ARBA" id="ARBA00022692"/>
    </source>
</evidence>
<comment type="caution">
    <text evidence="20">The sequence shown here is derived from an EMBL/GenBank/DDBJ whole genome shotgun (WGS) entry which is preliminary data.</text>
</comment>
<keyword evidence="5" id="KW-0109">Calcium transport</keyword>
<keyword evidence="4" id="KW-0597">Phosphoprotein</keyword>
<dbReference type="PANTHER" id="PTHR45628:SF7">
    <property type="entry name" value="VOLTAGE-DEPENDENT CALCIUM CHANNEL TYPE A SUBUNIT ALPHA-1"/>
    <property type="match status" value="1"/>
</dbReference>
<keyword evidence="12 18" id="KW-0472">Membrane</keyword>
<evidence type="ECO:0000256" key="17">
    <source>
        <dbReference type="SAM" id="MobiDB-lite"/>
    </source>
</evidence>
<dbReference type="Gene3D" id="1.10.287.70">
    <property type="match status" value="4"/>
</dbReference>
<evidence type="ECO:0000256" key="8">
    <source>
        <dbReference type="ARBA" id="ARBA00022837"/>
    </source>
</evidence>
<accession>A0A8H3X328</accession>
<feature type="transmembrane region" description="Helical" evidence="18">
    <location>
        <begin position="632"/>
        <end position="651"/>
    </location>
</feature>
<feature type="transmembrane region" description="Helical" evidence="18">
    <location>
        <begin position="1406"/>
        <end position="1426"/>
    </location>
</feature>
<evidence type="ECO:0000256" key="16">
    <source>
        <dbReference type="ARBA" id="ARBA00067459"/>
    </source>
</evidence>
<keyword evidence="14" id="KW-0407">Ion channel</keyword>
<evidence type="ECO:0000256" key="14">
    <source>
        <dbReference type="ARBA" id="ARBA00023303"/>
    </source>
</evidence>
<dbReference type="InterPro" id="IPR002048">
    <property type="entry name" value="EF_hand_dom"/>
</dbReference>
<feature type="transmembrane region" description="Helical" evidence="18">
    <location>
        <begin position="1464"/>
        <end position="1483"/>
    </location>
</feature>
<keyword evidence="7 18" id="KW-0812">Transmembrane</keyword>
<feature type="compositionally biased region" description="Polar residues" evidence="17">
    <location>
        <begin position="24"/>
        <end position="35"/>
    </location>
</feature>
<evidence type="ECO:0000256" key="5">
    <source>
        <dbReference type="ARBA" id="ARBA00022568"/>
    </source>
</evidence>
<evidence type="ECO:0000313" key="21">
    <source>
        <dbReference type="Proteomes" id="UP000439903"/>
    </source>
</evidence>
<dbReference type="GO" id="GO:0005891">
    <property type="term" value="C:voltage-gated calcium channel complex"/>
    <property type="evidence" value="ECO:0007669"/>
    <property type="project" value="TreeGrafter"/>
</dbReference>
<evidence type="ECO:0000256" key="18">
    <source>
        <dbReference type="SAM" id="Phobius"/>
    </source>
</evidence>
<feature type="domain" description="EF-hand" evidence="19">
    <location>
        <begin position="1656"/>
        <end position="1691"/>
    </location>
</feature>
<evidence type="ECO:0000256" key="4">
    <source>
        <dbReference type="ARBA" id="ARBA00022553"/>
    </source>
</evidence>
<keyword evidence="13" id="KW-0325">Glycoprotein</keyword>
<feature type="region of interest" description="Disordered" evidence="17">
    <location>
        <begin position="24"/>
        <end position="70"/>
    </location>
</feature>
<keyword evidence="3" id="KW-1003">Cell membrane</keyword>
<keyword evidence="10 18" id="KW-1133">Transmembrane helix</keyword>
<feature type="transmembrane region" description="Helical" evidence="18">
    <location>
        <begin position="251"/>
        <end position="269"/>
    </location>
</feature>
<keyword evidence="2" id="KW-0813">Transport</keyword>
<feature type="transmembrane region" description="Helical" evidence="18">
    <location>
        <begin position="1193"/>
        <end position="1221"/>
    </location>
</feature>
<dbReference type="PROSITE" id="PS50222">
    <property type="entry name" value="EF_HAND_2"/>
    <property type="match status" value="1"/>
</dbReference>
<evidence type="ECO:0000256" key="1">
    <source>
        <dbReference type="ARBA" id="ARBA00004651"/>
    </source>
</evidence>
<gene>
    <name evidence="20" type="ORF">F8M41_009856</name>
</gene>
<feature type="transmembrane region" description="Helical" evidence="18">
    <location>
        <begin position="289"/>
        <end position="308"/>
    </location>
</feature>
<feature type="region of interest" description="Disordered" evidence="17">
    <location>
        <begin position="180"/>
        <end position="203"/>
    </location>
</feature>
<keyword evidence="6" id="KW-0107">Calcium channel</keyword>
<dbReference type="EMBL" id="WTPW01002082">
    <property type="protein sequence ID" value="KAF0398416.1"/>
    <property type="molecule type" value="Genomic_DNA"/>
</dbReference>
<feature type="transmembrane region" description="Helical" evidence="18">
    <location>
        <begin position="1432"/>
        <end position="1452"/>
    </location>
</feature>
<sequence length="1986" mass="227281">MERKDGLSSDVPLVEFINPNETNIITQSIPSQSRSHNPRDISSPISPSITLHDDDIFSRDRGDQQRNTMPSFLSRRVTTGSDDNEENYVEMTNISKRLSLTSEFAFDHVDDSDTAKLTKNLVDYSSEKKHKQISFDHQDENYTQDPSLLNRMPSFKKFKRLSRMVTRASSRVVNLANVPLDQLPKEGGPSEEKERNSVLSETSLNDKSLETPLTIVKSKSVLEGRSLFIFGPNNPVRLFFYEVLSNPTIETFILFLICANIILLVIDAWDTVSPTNPRRTTWGSSFVDYGLLAIFILYTLEIIARIVVSGFIINPDNNDESFDTTLQANTKSSSVSSLNNQKGQILPGIKRSVYKTAFLRHSFNRIDLVAVICYWIDLVLTICGVSHVYVFKALSTLRSFRLLTVTSGGSTILQSLKISAPLLVNVLTFISFFFVIISIIGIQAFKGSFRRQCVWVDPSGSSNYTLSQQWCGGYIGQDGNHYPYISTTDHPLKPPIPKGYLCPVGQVCQEGDNPYNNMVSYDNIFSAMVLTFVLAATQNWTDLLYRTMDTDYGWSTLYYVLSLFILNFWLLNLFVAVIVAVFEKIREETSHSAFTTSKSAPVLLDDEGKWTLKDHKKIVTNRLGTIMKKLKYLFVFCIFIDLFIMGCRTFDTPPNTVLFIDRAELVFTLILAAEIILRFFSYYPKFWFFFHARSNTFDLFLVIVTCLIQIPLIKSSPAYPYLTIFQIARVYRIVIAVPRLKTVLMSVLGSVAGLANLVLFILMINFFAAISVVQLLRGSIPSSDNQSNSIIMTFSDIYNSFLAMYQLFSSSDWTTVLYNVFEYESVSGSVASSIIAALFISFYTGLSNFVLLNMFIAVVQENFAIAEEEKHKIQVESFRRNADPTVKKDVVIERWNIYRFFKEKPKALAVENIPSSLVLHTQKSRVKELLEDDGSKDKKKKMHHGIMEPADNFIMSIKRFFGYVDTDYGPIHESDLNRHSIHHTDYKEAAFDPFSDPVSDKQAEEFIDSYQERQALKADFIAAHPSYAASLWCISPHNSVRRICQLLVPSSYGKRIQGVSPSPTWSFLFSAFIYSCIIASVVLACITTPAYQKQYYEQYGVTRYTWFWLIDLVFAFIFTLEFIIKVIADGFLFTPNAYMLNVWNVLDLFVLSTIYVNIILVPTDTFGSARIIRAFKALRALRLINLSTSIKNTFYYILIAGAPRIFDASILSISLIIPFALYGINIFSGLLYNCNDNSNTINANTDCTGEFAQNILNWNVLIPRVWDNPYHYSFDDFKSALLILFESLSNEGWINIMFNVMAITGYNNQPQPNAAKWNAVYWLVFNLVGTVFVLTLFISVIILSFQSKSGVAYLTQEQVRWLNLEKLLRQIKPSKLPKVKPNNPFRAFCYDYAVEKRGTLYNIMTGFYVFHIILLMTEFFGAPTWWEMTRNIAFLLLISVYIIEVSMKLAGLGWKVFRSNPWNLYDLIVIIGTIVTTIPALTPSTTSDTTVQLQKLFLVLVTIKLFQKSDPLNQLFKNVIASVPPIFNLFAVWFIIFVIYAIMYMEIFGLTKYGQNGTQHVNFRNFDTTMLTLIRMSTGENWNSIMHDYTVTSPFCVQNSNYLLSDCGSAPWAYFLFISWNVLSMYIIFSMFVGVVGDSFSYFYQISGTYSSINREEIRKFKKAWGAIDVKRTGYIKSKDLSKFFGKLEGSFRVKIFDDEFLIPNLRKNSRVTHRLSEDLDFLHPKDDTFRVEDIDVKKLEKNLSRLDIRKTFQSRKTYNLIYQEALMTIERDAAGNEKGISFTNMLLLLAHYKLIDDEKCLEIHEYVKRQIKLKKVIDSVNRERVKSLLRTILWRKKFRAFKNLKSVKINDDDSVPRITVNDDPNARVPTLSIETMNISQQHMSITSPSEQLSARETLNIDTPEFSRQSDSFGVRTRSFDHSSGEFSLSSGEEFLLTNNNNVWSNIDANTEMDEQTADQVLTSLQSNYWHDTLQEMSQGNSSRNQ</sequence>
<feature type="transmembrane region" description="Helical" evidence="18">
    <location>
        <begin position="368"/>
        <end position="391"/>
    </location>
</feature>
<dbReference type="PRINTS" id="PR00169">
    <property type="entry name" value="KCHANNEL"/>
</dbReference>
<feature type="transmembrane region" description="Helical" evidence="18">
    <location>
        <begin position="519"/>
        <end position="537"/>
    </location>
</feature>
<dbReference type="GO" id="GO:0098703">
    <property type="term" value="P:calcium ion import across plasma membrane"/>
    <property type="evidence" value="ECO:0007669"/>
    <property type="project" value="TreeGrafter"/>
</dbReference>
<feature type="compositionally biased region" description="Basic and acidic residues" evidence="17">
    <location>
        <begin position="51"/>
        <end position="64"/>
    </location>
</feature>
<feature type="transmembrane region" description="Helical" evidence="18">
    <location>
        <begin position="422"/>
        <end position="442"/>
    </location>
</feature>
<name>A0A8H3X328_GIGMA</name>
<dbReference type="InterPro" id="IPR005821">
    <property type="entry name" value="Ion_trans_dom"/>
</dbReference>
<evidence type="ECO:0000259" key="19">
    <source>
        <dbReference type="PROSITE" id="PS50222"/>
    </source>
</evidence>
<evidence type="ECO:0000256" key="3">
    <source>
        <dbReference type="ARBA" id="ARBA00022475"/>
    </source>
</evidence>
<dbReference type="GO" id="GO:0008331">
    <property type="term" value="F:high voltage-gated calcium channel activity"/>
    <property type="evidence" value="ECO:0007669"/>
    <property type="project" value="TreeGrafter"/>
</dbReference>
<evidence type="ECO:0000256" key="12">
    <source>
        <dbReference type="ARBA" id="ARBA00023136"/>
    </source>
</evidence>
<feature type="transmembrane region" description="Helical" evidence="18">
    <location>
        <begin position="663"/>
        <end position="683"/>
    </location>
</feature>
<dbReference type="OrthoDB" id="416585at2759"/>
<comment type="subcellular location">
    <subcellularLocation>
        <location evidence="1">Cell membrane</location>
        <topology evidence="1">Multi-pass membrane protein</topology>
    </subcellularLocation>
</comment>
<keyword evidence="21" id="KW-1185">Reference proteome</keyword>
<dbReference type="Pfam" id="PF00520">
    <property type="entry name" value="Ion_trans"/>
    <property type="match status" value="4"/>
</dbReference>
<feature type="transmembrane region" description="Helical" evidence="18">
    <location>
        <begin position="557"/>
        <end position="582"/>
    </location>
</feature>
<keyword evidence="8" id="KW-0106">Calcium</keyword>
<evidence type="ECO:0000256" key="11">
    <source>
        <dbReference type="ARBA" id="ARBA00023065"/>
    </source>
</evidence>
<feature type="transmembrane region" description="Helical" evidence="18">
    <location>
        <begin position="695"/>
        <end position="712"/>
    </location>
</feature>
<comment type="similarity">
    <text evidence="15">Belongs to the calcium channel alpha-1 subunit (TC 1.A.1.11) family.</text>
</comment>
<evidence type="ECO:0000256" key="9">
    <source>
        <dbReference type="ARBA" id="ARBA00022882"/>
    </source>
</evidence>
<reference evidence="20 21" key="1">
    <citation type="journal article" date="2019" name="Environ. Microbiol.">
        <title>At the nexus of three kingdoms: the genome of the mycorrhizal fungus Gigaspora margarita provides insights into plant, endobacterial and fungal interactions.</title>
        <authorList>
            <person name="Venice F."/>
            <person name="Ghignone S."/>
            <person name="Salvioli di Fossalunga A."/>
            <person name="Amselem J."/>
            <person name="Novero M."/>
            <person name="Xianan X."/>
            <person name="Sedzielewska Toro K."/>
            <person name="Morin E."/>
            <person name="Lipzen A."/>
            <person name="Grigoriev I.V."/>
            <person name="Henrissat B."/>
            <person name="Martin F.M."/>
            <person name="Bonfante P."/>
        </authorList>
    </citation>
    <scope>NUCLEOTIDE SEQUENCE [LARGE SCALE GENOMIC DNA]</scope>
    <source>
        <strain evidence="20 21">BEG34</strain>
    </source>
</reference>
<feature type="transmembrane region" description="Helical" evidence="18">
    <location>
        <begin position="1065"/>
        <end position="1086"/>
    </location>
</feature>
<dbReference type="Gene3D" id="1.20.120.350">
    <property type="entry name" value="Voltage-gated potassium channels. Chain C"/>
    <property type="match status" value="4"/>
</dbReference>
<feature type="transmembrane region" description="Helical" evidence="18">
    <location>
        <begin position="1148"/>
        <end position="1172"/>
    </location>
</feature>
<keyword evidence="11" id="KW-0406">Ion transport</keyword>
<proteinExistence type="inferred from homology"/>
<feature type="transmembrane region" description="Helical" evidence="18">
    <location>
        <begin position="1319"/>
        <end position="1345"/>
    </location>
</feature>
<evidence type="ECO:0000256" key="10">
    <source>
        <dbReference type="ARBA" id="ARBA00022989"/>
    </source>
</evidence>
<dbReference type="FunFam" id="1.10.287.70:FF:000093">
    <property type="entry name" value="Calcium channel subunit Cch1"/>
    <property type="match status" value="1"/>
</dbReference>
<feature type="transmembrane region" description="Helical" evidence="18">
    <location>
        <begin position="1106"/>
        <end position="1128"/>
    </location>
</feature>
<feature type="transmembrane region" description="Helical" evidence="18">
    <location>
        <begin position="1612"/>
        <end position="1636"/>
    </location>
</feature>
<dbReference type="InterPro" id="IPR027359">
    <property type="entry name" value="Volt_channel_dom_sf"/>
</dbReference>
<feature type="transmembrane region" description="Helical" evidence="18">
    <location>
        <begin position="1526"/>
        <end position="1545"/>
    </location>
</feature>
<dbReference type="InterPro" id="IPR050599">
    <property type="entry name" value="VDCC_alpha-1_subunit"/>
</dbReference>
<dbReference type="Proteomes" id="UP000439903">
    <property type="component" value="Unassembled WGS sequence"/>
</dbReference>
<evidence type="ECO:0000256" key="13">
    <source>
        <dbReference type="ARBA" id="ARBA00023180"/>
    </source>
</evidence>
<evidence type="ECO:0000256" key="2">
    <source>
        <dbReference type="ARBA" id="ARBA00022448"/>
    </source>
</evidence>
<organism evidence="20 21">
    <name type="scientific">Gigaspora margarita</name>
    <dbReference type="NCBI Taxonomy" id="4874"/>
    <lineage>
        <taxon>Eukaryota</taxon>
        <taxon>Fungi</taxon>
        <taxon>Fungi incertae sedis</taxon>
        <taxon>Mucoromycota</taxon>
        <taxon>Glomeromycotina</taxon>
        <taxon>Glomeromycetes</taxon>
        <taxon>Diversisporales</taxon>
        <taxon>Gigasporaceae</taxon>
        <taxon>Gigaspora</taxon>
    </lineage>
</organism>
<dbReference type="SUPFAM" id="SSF81324">
    <property type="entry name" value="Voltage-gated potassium channels"/>
    <property type="match status" value="4"/>
</dbReference>
<feature type="transmembrane region" description="Helical" evidence="18">
    <location>
        <begin position="829"/>
        <end position="856"/>
    </location>
</feature>
<evidence type="ECO:0000313" key="20">
    <source>
        <dbReference type="EMBL" id="KAF0398416.1"/>
    </source>
</evidence>